<gene>
    <name evidence="3" type="ORF">GSLYS_00013362001</name>
</gene>
<name>A0AAV2I154_LYMST</name>
<dbReference type="PANTHER" id="PTHR24198:SF165">
    <property type="entry name" value="ANKYRIN REPEAT-CONTAINING PROTEIN-RELATED"/>
    <property type="match status" value="1"/>
</dbReference>
<keyword evidence="1" id="KW-0677">Repeat</keyword>
<evidence type="ECO:0000313" key="4">
    <source>
        <dbReference type="Proteomes" id="UP001497497"/>
    </source>
</evidence>
<keyword evidence="2" id="KW-0040">ANK repeat</keyword>
<evidence type="ECO:0000256" key="1">
    <source>
        <dbReference type="ARBA" id="ARBA00022737"/>
    </source>
</evidence>
<proteinExistence type="predicted"/>
<dbReference type="SUPFAM" id="SSF48403">
    <property type="entry name" value="Ankyrin repeat"/>
    <property type="match status" value="1"/>
</dbReference>
<organism evidence="3 4">
    <name type="scientific">Lymnaea stagnalis</name>
    <name type="common">Great pond snail</name>
    <name type="synonym">Helix stagnalis</name>
    <dbReference type="NCBI Taxonomy" id="6523"/>
    <lineage>
        <taxon>Eukaryota</taxon>
        <taxon>Metazoa</taxon>
        <taxon>Spiralia</taxon>
        <taxon>Lophotrochozoa</taxon>
        <taxon>Mollusca</taxon>
        <taxon>Gastropoda</taxon>
        <taxon>Heterobranchia</taxon>
        <taxon>Euthyneura</taxon>
        <taxon>Panpulmonata</taxon>
        <taxon>Hygrophila</taxon>
        <taxon>Lymnaeoidea</taxon>
        <taxon>Lymnaeidae</taxon>
        <taxon>Lymnaea</taxon>
    </lineage>
</organism>
<feature type="non-terminal residue" evidence="3">
    <location>
        <position position="333"/>
    </location>
</feature>
<dbReference type="InterPro" id="IPR002110">
    <property type="entry name" value="Ankyrin_rpt"/>
</dbReference>
<dbReference type="PANTHER" id="PTHR24198">
    <property type="entry name" value="ANKYRIN REPEAT AND PROTEIN KINASE DOMAIN-CONTAINING PROTEIN"/>
    <property type="match status" value="1"/>
</dbReference>
<dbReference type="Pfam" id="PF12796">
    <property type="entry name" value="Ank_2"/>
    <property type="match status" value="1"/>
</dbReference>
<reference evidence="3 4" key="1">
    <citation type="submission" date="2024-04" db="EMBL/GenBank/DDBJ databases">
        <authorList>
            <consortium name="Genoscope - CEA"/>
            <person name="William W."/>
        </authorList>
    </citation>
    <scope>NUCLEOTIDE SEQUENCE [LARGE SCALE GENOMIC DNA]</scope>
</reference>
<accession>A0AAV2I154</accession>
<evidence type="ECO:0000256" key="2">
    <source>
        <dbReference type="ARBA" id="ARBA00023043"/>
    </source>
</evidence>
<dbReference type="InterPro" id="IPR036770">
    <property type="entry name" value="Ankyrin_rpt-contain_sf"/>
</dbReference>
<dbReference type="SMART" id="SM00248">
    <property type="entry name" value="ANK"/>
    <property type="match status" value="3"/>
</dbReference>
<dbReference type="AlphaFoldDB" id="A0AAV2I154"/>
<protein>
    <submittedName>
        <fullName evidence="3">Uncharacterized protein</fullName>
    </submittedName>
</protein>
<keyword evidence="4" id="KW-1185">Reference proteome</keyword>
<dbReference type="Gene3D" id="1.25.40.20">
    <property type="entry name" value="Ankyrin repeat-containing domain"/>
    <property type="match status" value="1"/>
</dbReference>
<dbReference type="EMBL" id="CAXITT010000346">
    <property type="protein sequence ID" value="CAL1539629.1"/>
    <property type="molecule type" value="Genomic_DNA"/>
</dbReference>
<evidence type="ECO:0000313" key="3">
    <source>
        <dbReference type="EMBL" id="CAL1539629.1"/>
    </source>
</evidence>
<comment type="caution">
    <text evidence="3">The sequence shown here is derived from an EMBL/GenBank/DDBJ whole genome shotgun (WGS) entry which is preliminary data.</text>
</comment>
<dbReference type="Proteomes" id="UP001497497">
    <property type="component" value="Unassembled WGS sequence"/>
</dbReference>
<sequence length="333" mass="37750">MAVMNYNCKDLVKKLVESHDLIGLKNVIEDPNMTCFTYPCHFQPGLKKHMKEYLKEGISVVEQACDLGHLDIVELFLNNGCSANLPTSQGRLIHTVLISLKSKRYLIDNGSALKIIKLLMAMDCDVNVKSYKGKSPLMLASEMADPGLMRELLKHCLDWQLSCPNRDNWHTPMHMVCMNGSVECFCLLLARLHPGDIHTKDIKKYTPLSCSLTVLKNNLVFHSNQEAMDQALLGVQYSHIAIIELIVQATLRQSKKFQVPTHKDKLKALRLALETANEFERLIEFNNFMLKTGSPADQSPSQTQHSCPLHDRKLISPYAELVRMLICYNKINS</sequence>